<dbReference type="Gene3D" id="3.40.50.1820">
    <property type="entry name" value="alpha/beta hydrolase"/>
    <property type="match status" value="1"/>
</dbReference>
<sequence>MIKYAFINVNDIKIFYREAGKPSTPAFILFHGFPSSSAMFNELIPILAKHYHVIAMDYPGFGMSDCPSTNNFAYTFDNLTTYVQKLIDQLGIHKFYMYVFDYGAPIGFRIASQFPERILGIVSQNGNIYKSGLGPKWAQRAQVWQHPTSDSVNALASAFAPETIKNQYQFGEPRQINPDKFNLDIFFTHSSGYQKRQLALIMDYQNNIQLYQQFDNYIERYQPKLLAVWGKNDPSFIYPGAEEFAKHDQNAKVTLLDAGHFALVANYKSIGNMILNFFEK</sequence>
<evidence type="ECO:0000313" key="3">
    <source>
        <dbReference type="EMBL" id="UQS86050.1"/>
    </source>
</evidence>
<dbReference type="InterPro" id="IPR000073">
    <property type="entry name" value="AB_hydrolase_1"/>
</dbReference>
<dbReference type="PANTHER" id="PTHR42977:SF3">
    <property type="entry name" value="AB HYDROLASE-1 DOMAIN-CONTAINING PROTEIN"/>
    <property type="match status" value="1"/>
</dbReference>
<proteinExistence type="predicted"/>
<keyword evidence="1 3" id="KW-0378">Hydrolase</keyword>
<gene>
    <name evidence="3" type="ORF">MOO44_01640</name>
</gene>
<organism evidence="3 4">
    <name type="scientific">Nicoliella spurrieriana</name>
    <dbReference type="NCBI Taxonomy" id="2925830"/>
    <lineage>
        <taxon>Bacteria</taxon>
        <taxon>Bacillati</taxon>
        <taxon>Bacillota</taxon>
        <taxon>Bacilli</taxon>
        <taxon>Lactobacillales</taxon>
        <taxon>Lactobacillaceae</taxon>
        <taxon>Nicoliella</taxon>
    </lineage>
</organism>
<dbReference type="GO" id="GO:0004301">
    <property type="term" value="F:epoxide hydrolase activity"/>
    <property type="evidence" value="ECO:0007669"/>
    <property type="project" value="TreeGrafter"/>
</dbReference>
<protein>
    <submittedName>
        <fullName evidence="3">Alpha/beta hydrolase</fullName>
    </submittedName>
</protein>
<keyword evidence="3" id="KW-0614">Plasmid</keyword>
<reference evidence="3" key="1">
    <citation type="journal article" date="2022" name="Int. J. Syst. Evol. Microbiol.">
        <title>Apilactobacillus apisilvae sp. nov., Nicolia spurrieriana gen. nov. sp. nov., Bombilactobacillus folatiphilus sp. nov. and Bombilactobacillus thymidiniphilus sp. nov., four new lactic acid bacterial isolates from stingless bees Tetragonula carbonaria and Austroplebeia australis.</title>
        <authorList>
            <person name="Oliphant S.A."/>
            <person name="Watson-Haigh N.S."/>
            <person name="Sumby K.M."/>
            <person name="Gardner J."/>
            <person name="Groom S."/>
            <person name="Jiranek V."/>
        </authorList>
    </citation>
    <scope>NUCLEOTIDE SEQUENCE</scope>
    <source>
        <strain evidence="3">SGEP1_A5</strain>
    </source>
</reference>
<name>A0A976RQP5_9LACO</name>
<dbReference type="KEGG" id="lbe:MOO44_01640"/>
<geneLocation type="plasmid" evidence="3 4">
    <name>p1unnamed</name>
</geneLocation>
<accession>A0A976RQP5</accession>
<dbReference type="SUPFAM" id="SSF53474">
    <property type="entry name" value="alpha/beta-Hydrolases"/>
    <property type="match status" value="1"/>
</dbReference>
<dbReference type="InterPro" id="IPR051340">
    <property type="entry name" value="Haloalkane_dehalogenase"/>
</dbReference>
<evidence type="ECO:0000259" key="2">
    <source>
        <dbReference type="Pfam" id="PF00561"/>
    </source>
</evidence>
<dbReference type="AlphaFoldDB" id="A0A976RQP5"/>
<dbReference type="RefSeq" id="WP_260115857.1">
    <property type="nucleotide sequence ID" value="NZ_CP093360.1"/>
</dbReference>
<evidence type="ECO:0000256" key="1">
    <source>
        <dbReference type="ARBA" id="ARBA00022801"/>
    </source>
</evidence>
<dbReference type="Proteomes" id="UP000831181">
    <property type="component" value="Plasmid p1unnamed"/>
</dbReference>
<dbReference type="EMBL" id="CP093360">
    <property type="protein sequence ID" value="UQS86050.1"/>
    <property type="molecule type" value="Genomic_DNA"/>
</dbReference>
<dbReference type="InterPro" id="IPR029058">
    <property type="entry name" value="AB_hydrolase_fold"/>
</dbReference>
<evidence type="ECO:0000313" key="4">
    <source>
        <dbReference type="Proteomes" id="UP000831181"/>
    </source>
</evidence>
<keyword evidence="4" id="KW-1185">Reference proteome</keyword>
<dbReference type="Pfam" id="PF00561">
    <property type="entry name" value="Abhydrolase_1"/>
    <property type="match status" value="1"/>
</dbReference>
<dbReference type="PANTHER" id="PTHR42977">
    <property type="entry name" value="HYDROLASE-RELATED"/>
    <property type="match status" value="1"/>
</dbReference>
<feature type="domain" description="AB hydrolase-1" evidence="2">
    <location>
        <begin position="25"/>
        <end position="264"/>
    </location>
</feature>